<feature type="compositionally biased region" description="Basic and acidic residues" evidence="1">
    <location>
        <begin position="77"/>
        <end position="104"/>
    </location>
</feature>
<accession>A0ABD2Q1M6</accession>
<feature type="compositionally biased region" description="Basic and acidic residues" evidence="1">
    <location>
        <begin position="7"/>
        <end position="17"/>
    </location>
</feature>
<sequence>MPKNCKNCKDHSNESKAEQSPVNGKNEEVKGESKDEETPVVSKDKETPVESKKKKVKFESKDEQTPIAVNNKKAKVVSKDEETPVESKNEEAKVESKDNEDPARKKTPQYFLELCSLAQYLVALIPSKKQQSHSTEILISLNSYDSNEVLQLKLLESVYGINFNGNNYEVIYQNLIEKCSAVFCAAAMRGNMPPLASILTMSKAADDLQQQIHLKMKLQGVEFYDVVEEEHNVSMTQLKFFLRHNMYHSAIAIYEGYAATCFRDLYEALEKENFERLPLCQVRFTRLTIV</sequence>
<proteinExistence type="predicted"/>
<dbReference type="Proteomes" id="UP001626550">
    <property type="component" value="Unassembled WGS sequence"/>
</dbReference>
<dbReference type="AlphaFoldDB" id="A0ABD2Q1M6"/>
<evidence type="ECO:0000256" key="1">
    <source>
        <dbReference type="SAM" id="MobiDB-lite"/>
    </source>
</evidence>
<dbReference type="EMBL" id="JBJKFK010001623">
    <property type="protein sequence ID" value="KAL3312626.1"/>
    <property type="molecule type" value="Genomic_DNA"/>
</dbReference>
<gene>
    <name evidence="2" type="ORF">Ciccas_008782</name>
</gene>
<feature type="region of interest" description="Disordered" evidence="1">
    <location>
        <begin position="1"/>
        <end position="104"/>
    </location>
</feature>
<evidence type="ECO:0000313" key="2">
    <source>
        <dbReference type="EMBL" id="KAL3312626.1"/>
    </source>
</evidence>
<name>A0ABD2Q1M6_9PLAT</name>
<comment type="caution">
    <text evidence="2">The sequence shown here is derived from an EMBL/GenBank/DDBJ whole genome shotgun (WGS) entry which is preliminary data.</text>
</comment>
<feature type="compositionally biased region" description="Basic and acidic residues" evidence="1">
    <location>
        <begin position="25"/>
        <end position="64"/>
    </location>
</feature>
<protein>
    <submittedName>
        <fullName evidence="2">Uncharacterized protein</fullName>
    </submittedName>
</protein>
<reference evidence="2 3" key="1">
    <citation type="submission" date="2024-11" db="EMBL/GenBank/DDBJ databases">
        <title>Adaptive evolution of stress response genes in parasites aligns with host niche diversity.</title>
        <authorList>
            <person name="Hahn C."/>
            <person name="Resl P."/>
        </authorList>
    </citation>
    <scope>NUCLEOTIDE SEQUENCE [LARGE SCALE GENOMIC DNA]</scope>
    <source>
        <strain evidence="2">EGGRZ-B1_66</strain>
        <tissue evidence="2">Body</tissue>
    </source>
</reference>
<keyword evidence="3" id="KW-1185">Reference proteome</keyword>
<evidence type="ECO:0000313" key="3">
    <source>
        <dbReference type="Proteomes" id="UP001626550"/>
    </source>
</evidence>
<organism evidence="2 3">
    <name type="scientific">Cichlidogyrus casuarinus</name>
    <dbReference type="NCBI Taxonomy" id="1844966"/>
    <lineage>
        <taxon>Eukaryota</taxon>
        <taxon>Metazoa</taxon>
        <taxon>Spiralia</taxon>
        <taxon>Lophotrochozoa</taxon>
        <taxon>Platyhelminthes</taxon>
        <taxon>Monogenea</taxon>
        <taxon>Monopisthocotylea</taxon>
        <taxon>Dactylogyridea</taxon>
        <taxon>Ancyrocephalidae</taxon>
        <taxon>Cichlidogyrus</taxon>
    </lineage>
</organism>